<comment type="caution">
    <text evidence="1">The sequence shown here is derived from an EMBL/GenBank/DDBJ whole genome shotgun (WGS) entry which is preliminary data.</text>
</comment>
<organism evidence="1 2">
    <name type="scientific">Coprococcus comes ATCC 27758</name>
    <dbReference type="NCBI Taxonomy" id="470146"/>
    <lineage>
        <taxon>Bacteria</taxon>
        <taxon>Bacillati</taxon>
        <taxon>Bacillota</taxon>
        <taxon>Clostridia</taxon>
        <taxon>Lachnospirales</taxon>
        <taxon>Lachnospiraceae</taxon>
        <taxon>Coprococcus</taxon>
    </lineage>
</organism>
<reference evidence="1 2" key="1">
    <citation type="submission" date="2009-02" db="EMBL/GenBank/DDBJ databases">
        <authorList>
            <person name="Fulton L."/>
            <person name="Clifton S."/>
            <person name="Fulton B."/>
            <person name="Xu J."/>
            <person name="Minx P."/>
            <person name="Pepin K.H."/>
            <person name="Johnson M."/>
            <person name="Bhonagiri V."/>
            <person name="Nash W.E."/>
            <person name="Mardis E.R."/>
            <person name="Wilson R.K."/>
        </authorList>
    </citation>
    <scope>NUCLEOTIDE SEQUENCE [LARGE SCALE GENOMIC DNA]</scope>
    <source>
        <strain evidence="1 2">ATCC 27758</strain>
    </source>
</reference>
<dbReference type="EMBL" id="ABVR01000045">
    <property type="protein sequence ID" value="EEG88260.1"/>
    <property type="molecule type" value="Genomic_DNA"/>
</dbReference>
<dbReference type="Proteomes" id="UP000003793">
    <property type="component" value="Unassembled WGS sequence"/>
</dbReference>
<dbReference type="AlphaFoldDB" id="C0BEI3"/>
<evidence type="ECO:0000313" key="2">
    <source>
        <dbReference type="Proteomes" id="UP000003793"/>
    </source>
</evidence>
<reference evidence="1 2" key="2">
    <citation type="submission" date="2009-03" db="EMBL/GenBank/DDBJ databases">
        <title>Draft genome sequence of Coprococcus comes (ATCC 27758).</title>
        <authorList>
            <person name="Sudarsanam P."/>
            <person name="Ley R."/>
            <person name="Guruge J."/>
            <person name="Turnbaugh P.J."/>
            <person name="Mahowald M."/>
            <person name="Liep D."/>
            <person name="Gordon J."/>
        </authorList>
    </citation>
    <scope>NUCLEOTIDE SEQUENCE [LARGE SCALE GENOMIC DNA]</scope>
    <source>
        <strain evidence="1 2">ATCC 27758</strain>
    </source>
</reference>
<dbReference type="HOGENOM" id="CLU_3060512_0_0_9"/>
<gene>
    <name evidence="1" type="ORF">COPCOM_03595</name>
</gene>
<protein>
    <submittedName>
        <fullName evidence="1">Uncharacterized protein</fullName>
    </submittedName>
</protein>
<sequence length="53" mass="5957">MLFCFRSFQDCGKRIAKVNGADFFYALLPLFLFCALPRCNAYCGVLSDIVLQG</sequence>
<name>C0BEI3_9FIRM</name>
<proteinExistence type="predicted"/>
<evidence type="ECO:0000313" key="1">
    <source>
        <dbReference type="EMBL" id="EEG88260.1"/>
    </source>
</evidence>
<accession>C0BEI3</accession>